<evidence type="ECO:0000259" key="3">
    <source>
        <dbReference type="SMART" id="SM00822"/>
    </source>
</evidence>
<accession>A0A5B9DNZ9</accession>
<organism evidence="4 5">
    <name type="scientific">Paradevosia tibetensis</name>
    <dbReference type="NCBI Taxonomy" id="1447062"/>
    <lineage>
        <taxon>Bacteria</taxon>
        <taxon>Pseudomonadati</taxon>
        <taxon>Pseudomonadota</taxon>
        <taxon>Alphaproteobacteria</taxon>
        <taxon>Hyphomicrobiales</taxon>
        <taxon>Devosiaceae</taxon>
        <taxon>Paradevosia</taxon>
    </lineage>
</organism>
<dbReference type="Gene3D" id="3.40.50.720">
    <property type="entry name" value="NAD(P)-binding Rossmann-like Domain"/>
    <property type="match status" value="1"/>
</dbReference>
<dbReference type="EC" id="1.1.1.47" evidence="4"/>
<dbReference type="NCBIfam" id="NF005559">
    <property type="entry name" value="PRK07231.1"/>
    <property type="match status" value="1"/>
</dbReference>
<feature type="domain" description="Ketoreductase" evidence="3">
    <location>
        <begin position="7"/>
        <end position="194"/>
    </location>
</feature>
<evidence type="ECO:0000256" key="1">
    <source>
        <dbReference type="ARBA" id="ARBA00006484"/>
    </source>
</evidence>
<dbReference type="PANTHER" id="PTHR43180:SF33">
    <property type="entry name" value="15-HYDROXYPROSTAGLANDIN DEHYDROGENASE [NAD(+)]-LIKE"/>
    <property type="match status" value="1"/>
</dbReference>
<dbReference type="Proteomes" id="UP000321062">
    <property type="component" value="Chromosome"/>
</dbReference>
<keyword evidence="5" id="KW-1185">Reference proteome</keyword>
<evidence type="ECO:0000313" key="5">
    <source>
        <dbReference type="Proteomes" id="UP000321062"/>
    </source>
</evidence>
<dbReference type="InterPro" id="IPR057326">
    <property type="entry name" value="KR_dom"/>
</dbReference>
<dbReference type="EMBL" id="CP041690">
    <property type="protein sequence ID" value="QEE20615.1"/>
    <property type="molecule type" value="Genomic_DNA"/>
</dbReference>
<gene>
    <name evidence="4" type="ORF">FNA67_10730</name>
</gene>
<dbReference type="PRINTS" id="PR00081">
    <property type="entry name" value="GDHRDH"/>
</dbReference>
<dbReference type="PROSITE" id="PS00061">
    <property type="entry name" value="ADH_SHORT"/>
    <property type="match status" value="1"/>
</dbReference>
<dbReference type="OrthoDB" id="9779623at2"/>
<evidence type="ECO:0000256" key="2">
    <source>
        <dbReference type="ARBA" id="ARBA00023002"/>
    </source>
</evidence>
<dbReference type="SUPFAM" id="SSF51735">
    <property type="entry name" value="NAD(P)-binding Rossmann-fold domains"/>
    <property type="match status" value="1"/>
</dbReference>
<dbReference type="PANTHER" id="PTHR43180">
    <property type="entry name" value="3-OXOACYL-(ACYL-CARRIER-PROTEIN) REDUCTASE (AFU_ORTHOLOGUE AFUA_6G11210)"/>
    <property type="match status" value="1"/>
</dbReference>
<dbReference type="InterPro" id="IPR036291">
    <property type="entry name" value="NAD(P)-bd_dom_sf"/>
</dbReference>
<evidence type="ECO:0000313" key="4">
    <source>
        <dbReference type="EMBL" id="QEE20615.1"/>
    </source>
</evidence>
<sequence length="257" mass="27215">MNRMQGKVAVVTGAAFGIGAAVARKLAQEGASVVLTDLKDDAGSAIAAEIGQAAAFFHHDVTQEAQWEDIMSKALERFGHVDVVVNNAGVGFGGPPEEQTLDDWHKLMRVNLDAVFLGTKHAIRTMKKVKPAGDSGSIVNMSSIEGLVGDPNLGAYNASKGGVRIYSKSVALYCAKNRLGIRVNSVHPGYILTPMVENSINSSPNPDAARKHLVDLHPIGHLGEPDDIAWGVLYLASDEAKFVTGTELVIDGGYTAQ</sequence>
<dbReference type="InterPro" id="IPR002347">
    <property type="entry name" value="SDR_fam"/>
</dbReference>
<dbReference type="PRINTS" id="PR00080">
    <property type="entry name" value="SDRFAMILY"/>
</dbReference>
<dbReference type="Pfam" id="PF13561">
    <property type="entry name" value="adh_short_C2"/>
    <property type="match status" value="1"/>
</dbReference>
<keyword evidence="2 4" id="KW-0560">Oxidoreductase</keyword>
<dbReference type="InterPro" id="IPR020904">
    <property type="entry name" value="Sc_DH/Rdtase_CS"/>
</dbReference>
<dbReference type="GO" id="GO:0047936">
    <property type="term" value="F:glucose 1-dehydrogenase [NAD(P)+] activity"/>
    <property type="evidence" value="ECO:0007669"/>
    <property type="project" value="UniProtKB-EC"/>
</dbReference>
<name>A0A5B9DNZ9_9HYPH</name>
<dbReference type="FunFam" id="3.40.50.720:FF:000084">
    <property type="entry name" value="Short-chain dehydrogenase reductase"/>
    <property type="match status" value="1"/>
</dbReference>
<dbReference type="SMART" id="SM00822">
    <property type="entry name" value="PKS_KR"/>
    <property type="match status" value="1"/>
</dbReference>
<dbReference type="KEGG" id="yti:FNA67_10730"/>
<reference evidence="4 5" key="1">
    <citation type="journal article" date="2015" name="Int. J. Syst. Evol. Microbiol.">
        <title>Youhaiella tibetensis gen. nov., sp. nov., isolated from subsurface sediment.</title>
        <authorList>
            <person name="Wang Y.X."/>
            <person name="Huang F.Q."/>
            <person name="Nogi Y."/>
            <person name="Pang S.J."/>
            <person name="Wang P.K."/>
            <person name="Lv J."/>
        </authorList>
    </citation>
    <scope>NUCLEOTIDE SEQUENCE [LARGE SCALE GENOMIC DNA]</scope>
    <source>
        <strain evidence="5">fig4</strain>
    </source>
</reference>
<protein>
    <submittedName>
        <fullName evidence="4">Glucose 1-dehydrogenase</fullName>
        <ecNumber evidence="4">1.1.1.47</ecNumber>
    </submittedName>
</protein>
<comment type="similarity">
    <text evidence="1">Belongs to the short-chain dehydrogenases/reductases (SDR) family.</text>
</comment>
<proteinExistence type="inferred from homology"/>
<dbReference type="AlphaFoldDB" id="A0A5B9DNZ9"/>
<dbReference type="RefSeq" id="WP_147656030.1">
    <property type="nucleotide sequence ID" value="NZ_BMFM01000001.1"/>
</dbReference>